<dbReference type="GO" id="GO:0005737">
    <property type="term" value="C:cytoplasm"/>
    <property type="evidence" value="ECO:0007669"/>
    <property type="project" value="UniProtKB-SubCell"/>
</dbReference>
<dbReference type="KEGG" id="mbw:MSBRW_3712"/>
<sequence>MTEQSAHEKYEFKKKLESLRDKKGRSTELISLYIPADKQIFDVTNQLKDEHGQAANIKSKLTRTNVQGAIESLLSRLRYLDKVPENGIVYFTGAVDIGANKTNMESEVIVPPEPITVYKYHCDSSFYLEPLEDMLKDKGTFGLLVLDRREATVGLLVGKRIEAFRNLTSTVPGKQRKGGQSSHRFQQLRLIAIHEFYKRIGDAADDIFLAVEPKDLKGILIGGPSPTKEEFYAGEFLHHELMRKILGLFDTAYTDESGLSELVNAAADKLQDLELMGQKNAVRAFFKELISDSGKVAYGETQVRANLEINAVDVLLLSEDLRAERVTTKCSVCGYENKWTRRWKPGEAAPTAGNCPNCGASLEVTDVTDVVDELSDLADRSNAKVVFVSTDFDEGSQLMNAFGGIAAILRYSTGV</sequence>
<evidence type="ECO:0000313" key="12">
    <source>
        <dbReference type="Proteomes" id="UP000033038"/>
    </source>
</evidence>
<dbReference type="SMART" id="SM01194">
    <property type="entry name" value="eRF1_1"/>
    <property type="match status" value="1"/>
</dbReference>
<feature type="domain" description="eRF1/Pelota-like N-terminal" evidence="10">
    <location>
        <begin position="1"/>
        <end position="136"/>
    </location>
</feature>
<dbReference type="GO" id="GO:0016149">
    <property type="term" value="F:translation release factor activity, codon specific"/>
    <property type="evidence" value="ECO:0007669"/>
    <property type="project" value="UniProtKB-UniRule"/>
</dbReference>
<dbReference type="InterPro" id="IPR005141">
    <property type="entry name" value="eRF1_2"/>
</dbReference>
<dbReference type="EMBL" id="CP009526">
    <property type="protein sequence ID" value="AKB52965.1"/>
    <property type="molecule type" value="Genomic_DNA"/>
</dbReference>
<evidence type="ECO:0000256" key="8">
    <source>
        <dbReference type="ARBA" id="ARBA00031168"/>
    </source>
</evidence>
<proteinExistence type="inferred from homology"/>
<gene>
    <name evidence="9" type="primary">prf1</name>
    <name evidence="11" type="ORF">MSBRW_3712</name>
</gene>
<dbReference type="InterPro" id="IPR005142">
    <property type="entry name" value="eRF1_3"/>
</dbReference>
<dbReference type="SUPFAM" id="SSF53137">
    <property type="entry name" value="Translational machinery components"/>
    <property type="match status" value="1"/>
</dbReference>
<dbReference type="Gene3D" id="1.20.5.170">
    <property type="match status" value="1"/>
</dbReference>
<comment type="subcellular location">
    <subcellularLocation>
        <location evidence="2 9">Cytoplasm</location>
    </subcellularLocation>
</comment>
<evidence type="ECO:0000256" key="9">
    <source>
        <dbReference type="HAMAP-Rule" id="MF_00424"/>
    </source>
</evidence>
<dbReference type="AlphaFoldDB" id="A0A0E3QQL1"/>
<comment type="similarity">
    <text evidence="3 9">Belongs to the eukaryotic release factor 1 family.</text>
</comment>
<dbReference type="FunFam" id="3.30.420.60:FF:000003">
    <property type="entry name" value="Peptide chain release factor subunit 1"/>
    <property type="match status" value="1"/>
</dbReference>
<dbReference type="HAMAP" id="MF_00424">
    <property type="entry name" value="Rel_fact_arch_1"/>
    <property type="match status" value="1"/>
</dbReference>
<evidence type="ECO:0000256" key="2">
    <source>
        <dbReference type="ARBA" id="ARBA00004496"/>
    </source>
</evidence>
<dbReference type="NCBIfam" id="TIGR03676">
    <property type="entry name" value="aRF1_eRF1"/>
    <property type="match status" value="1"/>
</dbReference>
<evidence type="ECO:0000313" key="11">
    <source>
        <dbReference type="EMBL" id="AKB52965.1"/>
    </source>
</evidence>
<comment type="function">
    <text evidence="1 9">Directs the termination of nascent peptide synthesis (translation) in response to the termination codons UAA, UAG and UGA.</text>
</comment>
<dbReference type="Proteomes" id="UP000033038">
    <property type="component" value="Chromosome"/>
</dbReference>
<dbReference type="Gene3D" id="3.30.960.10">
    <property type="entry name" value="eRF1 domain 1"/>
    <property type="match status" value="1"/>
</dbReference>
<keyword evidence="6 9" id="KW-0963">Cytoplasm</keyword>
<dbReference type="InterPro" id="IPR005140">
    <property type="entry name" value="eRF1_Pelota-like_N"/>
</dbReference>
<dbReference type="Gene3D" id="3.30.420.60">
    <property type="entry name" value="eRF1 domain 2"/>
    <property type="match status" value="1"/>
</dbReference>
<dbReference type="HOGENOM" id="CLU_035759_3_0_2"/>
<reference evidence="11 12" key="1">
    <citation type="submission" date="2014-07" db="EMBL/GenBank/DDBJ databases">
        <title>Methanogenic archaea and the global carbon cycle.</title>
        <authorList>
            <person name="Henriksen J.R."/>
            <person name="Luke J."/>
            <person name="Reinhart S."/>
            <person name="Benedict M.N."/>
            <person name="Youngblut N.D."/>
            <person name="Metcalf M.E."/>
            <person name="Whitaker R.J."/>
            <person name="Metcalf W.W."/>
        </authorList>
    </citation>
    <scope>NUCLEOTIDE SEQUENCE [LARGE SCALE GENOMIC DNA]</scope>
    <source>
        <strain evidence="11 12">Wiesmoor</strain>
    </source>
</reference>
<evidence type="ECO:0000256" key="7">
    <source>
        <dbReference type="ARBA" id="ARBA00022917"/>
    </source>
</evidence>
<dbReference type="SUPFAM" id="SSF55481">
    <property type="entry name" value="N-terminal domain of eukaryotic peptide chain release factor subunit 1, ERF1"/>
    <property type="match status" value="1"/>
</dbReference>
<dbReference type="PATRIC" id="fig|1434109.4.peg.4795"/>
<accession>A0A0E3QQL1</accession>
<dbReference type="InterPro" id="IPR042226">
    <property type="entry name" value="eFR1_2_sf"/>
</dbReference>
<dbReference type="InterPro" id="IPR020918">
    <property type="entry name" value="Peptide_chain-rel_aRF1"/>
</dbReference>
<dbReference type="InterPro" id="IPR029064">
    <property type="entry name" value="Ribosomal_eL30-like_sf"/>
</dbReference>
<dbReference type="GeneID" id="24825354"/>
<dbReference type="PANTHER" id="PTHR10113">
    <property type="entry name" value="PEPTIDE CHAIN RELEASE FACTOR SUBUNIT 1"/>
    <property type="match status" value="1"/>
</dbReference>
<evidence type="ECO:0000256" key="3">
    <source>
        <dbReference type="ARBA" id="ARBA00005326"/>
    </source>
</evidence>
<dbReference type="FunFam" id="1.20.5.170:FF:000115">
    <property type="entry name" value="Peptide chain release factor subunit 1"/>
    <property type="match status" value="1"/>
</dbReference>
<evidence type="ECO:0000256" key="4">
    <source>
        <dbReference type="ARBA" id="ARBA00011520"/>
    </source>
</evidence>
<comment type="subunit">
    <text evidence="4 9">Heterodimer of two subunits, one of which binds GTP.</text>
</comment>
<dbReference type="Gene3D" id="3.30.1330.30">
    <property type="match status" value="1"/>
</dbReference>
<dbReference type="SUPFAM" id="SSF55315">
    <property type="entry name" value="L30e-like"/>
    <property type="match status" value="1"/>
</dbReference>
<evidence type="ECO:0000256" key="6">
    <source>
        <dbReference type="ARBA" id="ARBA00022490"/>
    </source>
</evidence>
<protein>
    <recommendedName>
        <fullName evidence="5 9">Peptide chain release factor subunit 1</fullName>
    </recommendedName>
    <alternativeName>
        <fullName evidence="8 9">Translation termination factor aRF1</fullName>
    </alternativeName>
</protein>
<dbReference type="Pfam" id="PF03463">
    <property type="entry name" value="eRF1_1"/>
    <property type="match status" value="1"/>
</dbReference>
<dbReference type="Pfam" id="PF03464">
    <property type="entry name" value="eRF1_2"/>
    <property type="match status" value="1"/>
</dbReference>
<dbReference type="RefSeq" id="WP_011306024.1">
    <property type="nucleotide sequence ID" value="NZ_CP009526.1"/>
</dbReference>
<keyword evidence="7 9" id="KW-0648">Protein biosynthesis</keyword>
<dbReference type="FunFam" id="3.30.1330.30:FF:000057">
    <property type="entry name" value="Peptide chain release factor subunit 1"/>
    <property type="match status" value="1"/>
</dbReference>
<dbReference type="Pfam" id="PF03465">
    <property type="entry name" value="eRF1_3"/>
    <property type="match status" value="1"/>
</dbReference>
<evidence type="ECO:0000259" key="10">
    <source>
        <dbReference type="SMART" id="SM01194"/>
    </source>
</evidence>
<evidence type="ECO:0000256" key="5">
    <source>
        <dbReference type="ARBA" id="ARBA00019723"/>
    </source>
</evidence>
<dbReference type="FunFam" id="3.30.960.10:FF:000003">
    <property type="entry name" value="Peptide chain release factor subunit 1"/>
    <property type="match status" value="1"/>
</dbReference>
<dbReference type="InterPro" id="IPR004403">
    <property type="entry name" value="Peptide_chain-rel_eRF1/aRF1"/>
</dbReference>
<dbReference type="InterPro" id="IPR024049">
    <property type="entry name" value="eRF1_1_sf"/>
</dbReference>
<organism evidence="11 12">
    <name type="scientific">Methanosarcina barkeri str. Wiesmoor</name>
    <dbReference type="NCBI Taxonomy" id="1434109"/>
    <lineage>
        <taxon>Archaea</taxon>
        <taxon>Methanobacteriati</taxon>
        <taxon>Methanobacteriota</taxon>
        <taxon>Stenosarchaea group</taxon>
        <taxon>Methanomicrobia</taxon>
        <taxon>Methanosarcinales</taxon>
        <taxon>Methanosarcinaceae</taxon>
        <taxon>Methanosarcina</taxon>
    </lineage>
</organism>
<name>A0A0E3QQL1_METBA</name>
<evidence type="ECO:0000256" key="1">
    <source>
        <dbReference type="ARBA" id="ARBA00002832"/>
    </source>
</evidence>